<protein>
    <recommendedName>
        <fullName evidence="5">gamma-glutamyl-gamma-aminobutyrate hydrolase</fullName>
        <ecNumber evidence="5">3.5.1.94</ecNumber>
    </recommendedName>
</protein>
<comment type="pathway">
    <text evidence="4">Amine and polyamine degradation; putrescine degradation; 4-aminobutanoate from putrescine: step 4/4.</text>
</comment>
<dbReference type="SUPFAM" id="SSF52317">
    <property type="entry name" value="Class I glutamine amidotransferase-like"/>
    <property type="match status" value="1"/>
</dbReference>
<dbReference type="FunFam" id="3.40.50.880:FF:000030">
    <property type="entry name" value="Gamma-glutamyl-gamma-aminobutyrate hydrolase PuuD"/>
    <property type="match status" value="1"/>
</dbReference>
<dbReference type="EMBL" id="JACHHY010000021">
    <property type="protein sequence ID" value="MBB5019904.1"/>
    <property type="molecule type" value="Genomic_DNA"/>
</dbReference>
<evidence type="ECO:0000256" key="1">
    <source>
        <dbReference type="ARBA" id="ARBA00011083"/>
    </source>
</evidence>
<evidence type="ECO:0000256" key="2">
    <source>
        <dbReference type="ARBA" id="ARBA00052718"/>
    </source>
</evidence>
<organism evidence="6 7">
    <name type="scientific">Chitinivorax tropicus</name>
    <dbReference type="NCBI Taxonomy" id="714531"/>
    <lineage>
        <taxon>Bacteria</taxon>
        <taxon>Pseudomonadati</taxon>
        <taxon>Pseudomonadota</taxon>
        <taxon>Betaproteobacteria</taxon>
        <taxon>Chitinivorax</taxon>
    </lineage>
</organism>
<dbReference type="InterPro" id="IPR029062">
    <property type="entry name" value="Class_I_gatase-like"/>
</dbReference>
<comment type="function">
    <text evidence="3">Involved in the breakdown of putrescine via hydrolysis of the gamma-glutamyl linkage of gamma-glutamyl-gamma-aminobutyrate.</text>
</comment>
<proteinExistence type="inferred from homology"/>
<dbReference type="GO" id="GO:0005829">
    <property type="term" value="C:cytosol"/>
    <property type="evidence" value="ECO:0007669"/>
    <property type="project" value="TreeGrafter"/>
</dbReference>
<evidence type="ECO:0000256" key="5">
    <source>
        <dbReference type="ARBA" id="ARBA00066788"/>
    </source>
</evidence>
<reference evidence="6 7" key="1">
    <citation type="submission" date="2020-08" db="EMBL/GenBank/DDBJ databases">
        <title>Genomic Encyclopedia of Type Strains, Phase IV (KMG-IV): sequencing the most valuable type-strain genomes for metagenomic binning, comparative biology and taxonomic classification.</title>
        <authorList>
            <person name="Goeker M."/>
        </authorList>
    </citation>
    <scope>NUCLEOTIDE SEQUENCE [LARGE SCALE GENOMIC DNA]</scope>
    <source>
        <strain evidence="6 7">DSM 27165</strain>
    </source>
</reference>
<keyword evidence="7" id="KW-1185">Reference proteome</keyword>
<keyword evidence="6" id="KW-0315">Glutamine amidotransferase</keyword>
<evidence type="ECO:0000256" key="3">
    <source>
        <dbReference type="ARBA" id="ARBA00055068"/>
    </source>
</evidence>
<dbReference type="PANTHER" id="PTHR43235:SF1">
    <property type="entry name" value="GLUTAMINE AMIDOTRANSFERASE PB2B2.05-RELATED"/>
    <property type="match status" value="1"/>
</dbReference>
<evidence type="ECO:0000313" key="7">
    <source>
        <dbReference type="Proteomes" id="UP000575898"/>
    </source>
</evidence>
<evidence type="ECO:0000256" key="4">
    <source>
        <dbReference type="ARBA" id="ARBA00060634"/>
    </source>
</evidence>
<dbReference type="RefSeq" id="WP_184041324.1">
    <property type="nucleotide sequence ID" value="NZ_JACHHY010000021.1"/>
</dbReference>
<dbReference type="Gene3D" id="3.40.50.880">
    <property type="match status" value="1"/>
</dbReference>
<dbReference type="Pfam" id="PF07722">
    <property type="entry name" value="Peptidase_C26"/>
    <property type="match status" value="1"/>
</dbReference>
<dbReference type="Proteomes" id="UP000575898">
    <property type="component" value="Unassembled WGS sequence"/>
</dbReference>
<dbReference type="GO" id="GO:0033969">
    <property type="term" value="F:gamma-glutamyl-gamma-aminobutyrate hydrolase activity"/>
    <property type="evidence" value="ECO:0007669"/>
    <property type="project" value="UniProtKB-EC"/>
</dbReference>
<sequence>MTDKPVVGIPADRRMLGVHPFHCIGEKYITAVVDGADAYAILIPSLGDRQSLAQTLSLVDGLLFTGSPSMVHPKHYQGPTLDEDTCLDPHRDDTTLPLIRQAIALGMPVFGICRGFQEMNVAFGGTLLQKIHETPGKLDHREDKDADLDVQYGPAHPVSVVAGGLIARLTGLSEFQVNSIHQQGVDRLGTGLMAEAIAPDGLVEAFSVADAKHFALATQWHPEWKHQANPVSVKLFAAFGEACRTFKRERGLTMNPE</sequence>
<dbReference type="EC" id="3.5.1.94" evidence="5"/>
<dbReference type="PANTHER" id="PTHR43235">
    <property type="entry name" value="GLUTAMINE AMIDOTRANSFERASE PB2B2.05-RELATED"/>
    <property type="match status" value="1"/>
</dbReference>
<accession>A0A840ML66</accession>
<gene>
    <name evidence="6" type="ORF">HNQ59_003212</name>
</gene>
<dbReference type="PROSITE" id="PS51273">
    <property type="entry name" value="GATASE_TYPE_1"/>
    <property type="match status" value="1"/>
</dbReference>
<dbReference type="GO" id="GO:0006598">
    <property type="term" value="P:polyamine catabolic process"/>
    <property type="evidence" value="ECO:0007669"/>
    <property type="project" value="TreeGrafter"/>
</dbReference>
<comment type="caution">
    <text evidence="6">The sequence shown here is derived from an EMBL/GenBank/DDBJ whole genome shotgun (WGS) entry which is preliminary data.</text>
</comment>
<keyword evidence="6" id="KW-0808">Transferase</keyword>
<dbReference type="InterPro" id="IPR011697">
    <property type="entry name" value="Peptidase_C26"/>
</dbReference>
<comment type="catalytic activity">
    <reaction evidence="2">
        <text>4-(gamma-L-glutamylamino)butanoate + H2O = 4-aminobutanoate + L-glutamate</text>
        <dbReference type="Rhea" id="RHEA:19737"/>
        <dbReference type="ChEBI" id="CHEBI:15377"/>
        <dbReference type="ChEBI" id="CHEBI:29985"/>
        <dbReference type="ChEBI" id="CHEBI:58800"/>
        <dbReference type="ChEBI" id="CHEBI:59888"/>
        <dbReference type="EC" id="3.5.1.94"/>
    </reaction>
</comment>
<name>A0A840ML66_9PROT</name>
<dbReference type="InterPro" id="IPR044668">
    <property type="entry name" value="PuuD-like"/>
</dbReference>
<evidence type="ECO:0000313" key="6">
    <source>
        <dbReference type="EMBL" id="MBB5019904.1"/>
    </source>
</evidence>
<comment type="similarity">
    <text evidence="1">Belongs to the peptidase C26 family.</text>
</comment>
<dbReference type="GO" id="GO:0016740">
    <property type="term" value="F:transferase activity"/>
    <property type="evidence" value="ECO:0007669"/>
    <property type="project" value="UniProtKB-KW"/>
</dbReference>
<dbReference type="CDD" id="cd01745">
    <property type="entry name" value="GATase1_2"/>
    <property type="match status" value="1"/>
</dbReference>
<dbReference type="AlphaFoldDB" id="A0A840ML66"/>